<dbReference type="InterPro" id="IPR016185">
    <property type="entry name" value="PreATP-grasp_dom_sf"/>
</dbReference>
<dbReference type="Gene3D" id="3.40.50.20">
    <property type="match status" value="2"/>
</dbReference>
<name>A0ABY9WXT4_9BACT</name>
<keyword evidence="8" id="KW-1185">Reference proteome</keyword>
<keyword evidence="2" id="KW-0436">Ligase</keyword>
<keyword evidence="4" id="KW-0547">Nucleotide-binding</keyword>
<organism evidence="7 8">
    <name type="scientific">Archangium minus</name>
    <dbReference type="NCBI Taxonomy" id="83450"/>
    <lineage>
        <taxon>Bacteria</taxon>
        <taxon>Pseudomonadati</taxon>
        <taxon>Myxococcota</taxon>
        <taxon>Myxococcia</taxon>
        <taxon>Myxococcales</taxon>
        <taxon>Cystobacterineae</taxon>
        <taxon>Archangiaceae</taxon>
        <taxon>Archangium</taxon>
    </lineage>
</organism>
<gene>
    <name evidence="7" type="ORF">F0U60_30295</name>
</gene>
<evidence type="ECO:0000313" key="7">
    <source>
        <dbReference type="EMBL" id="WNG47955.1"/>
    </source>
</evidence>
<dbReference type="Gene3D" id="3.30.470.20">
    <property type="entry name" value="ATP-grasp fold, B domain"/>
    <property type="match status" value="2"/>
</dbReference>
<keyword evidence="3" id="KW-0961">Cell wall biogenesis/degradation</keyword>
<keyword evidence="4" id="KW-0067">ATP-binding</keyword>
<dbReference type="PANTHER" id="PTHR23132">
    <property type="entry name" value="D-ALANINE--D-ALANINE LIGASE"/>
    <property type="match status" value="1"/>
</dbReference>
<dbReference type="InterPro" id="IPR011095">
    <property type="entry name" value="Dala_Dala_lig_C"/>
</dbReference>
<reference evidence="7 8" key="1">
    <citation type="submission" date="2019-08" db="EMBL/GenBank/DDBJ databases">
        <title>Archangium and Cystobacter genomes.</title>
        <authorList>
            <person name="Chen I.-C.K."/>
            <person name="Wielgoss S."/>
        </authorList>
    </citation>
    <scope>NUCLEOTIDE SEQUENCE [LARGE SCALE GENOMIC DNA]</scope>
    <source>
        <strain evidence="7 8">Cbm 6</strain>
    </source>
</reference>
<accession>A0ABY9WXT4</accession>
<evidence type="ECO:0000313" key="8">
    <source>
        <dbReference type="Proteomes" id="UP001611383"/>
    </source>
</evidence>
<evidence type="ECO:0000256" key="3">
    <source>
        <dbReference type="ARBA" id="ARBA00023316"/>
    </source>
</evidence>
<sequence>MRIALTYNLRLSDSEDEAEFDTQETVNTLAAAIERLGHRLERFEVSGPASRTVARLEAYSPDLIFNIAEGRRGRFREAFYPALFEELGFAYTGSDAYALAVTLDKQLTKLVLSKHGIRTPGWQFVEKLNELKVEDLRFPVIIKPNFEGSSKGITQDSVAETVEQAREKVAQALSRYPAGVLVEEFISGKDITVPYLPAVQNDHDGVLSPVEYDIDPAAIAGRKYAIYDYELKTKRESAVKVRAPANLPPKVAEEMRNMSKKILQVLDCRDLGRIDFRLSDAGVPYFLELNALPSLEPGAGIYAAAALEGMHLDGVVNAIIQSAARRYKIKDGKRQGKPTRKSGPLRVGFTYNVKRVKPVAEGASVEDSEAEYDSPTTLQAIREAIASWGHEVVDLEATAELPSVLASTPLDIVFNIAEGFKGRNRESQVPAMLELLDIPYTGSDPATLSIALDKALAKKIVRQAGIHTPNFQLMHTGKERLNKEFTSFPLMVKPVAEGSSKGVVSKSVCHSEAELREVVKEIVTKYQQPALIEEYIGGREFTVGLLGERRPRVLPPMEIVFLDKTEKTPIYSFEHKLDWTDRIRYDAPAKLEPALLEKLRAAARNSFMALGCRDVARIDFRMDDKGRIYFIECNPLPGLTPGWSDLVLIAQGAGMDYRGLIGEIMAPAIRRYKEREARRAADESALMKLALEKAALEKAAMAEDKPAAVSTGSSSGSSGSGSSSSGDAPARVSMEMKA</sequence>
<dbReference type="SUPFAM" id="SSF56059">
    <property type="entry name" value="Glutathione synthetase ATP-binding domain-like"/>
    <property type="match status" value="2"/>
</dbReference>
<comment type="similarity">
    <text evidence="1">Belongs to the D-alanine--D-alanine ligase family.</text>
</comment>
<dbReference type="Pfam" id="PF07478">
    <property type="entry name" value="Dala_Dala_lig_C"/>
    <property type="match status" value="2"/>
</dbReference>
<dbReference type="PROSITE" id="PS50975">
    <property type="entry name" value="ATP_GRASP"/>
    <property type="match status" value="2"/>
</dbReference>
<dbReference type="Gene3D" id="3.30.1490.20">
    <property type="entry name" value="ATP-grasp fold, A domain"/>
    <property type="match status" value="2"/>
</dbReference>
<evidence type="ECO:0000256" key="4">
    <source>
        <dbReference type="PROSITE-ProRule" id="PRU00409"/>
    </source>
</evidence>
<dbReference type="InterPro" id="IPR011761">
    <property type="entry name" value="ATP-grasp"/>
</dbReference>
<dbReference type="SUPFAM" id="SSF52440">
    <property type="entry name" value="PreATP-grasp domain"/>
    <property type="match status" value="2"/>
</dbReference>
<evidence type="ECO:0000256" key="5">
    <source>
        <dbReference type="SAM" id="MobiDB-lite"/>
    </source>
</evidence>
<protein>
    <submittedName>
        <fullName evidence="7">ATP-grasp domain-containing protein</fullName>
    </submittedName>
</protein>
<evidence type="ECO:0000256" key="1">
    <source>
        <dbReference type="ARBA" id="ARBA00010871"/>
    </source>
</evidence>
<dbReference type="RefSeq" id="WP_395804870.1">
    <property type="nucleotide sequence ID" value="NZ_CP043494.1"/>
</dbReference>
<dbReference type="InterPro" id="IPR013815">
    <property type="entry name" value="ATP_grasp_subdomain_1"/>
</dbReference>
<dbReference type="Proteomes" id="UP001611383">
    <property type="component" value="Chromosome"/>
</dbReference>
<dbReference type="EMBL" id="CP043494">
    <property type="protein sequence ID" value="WNG47955.1"/>
    <property type="molecule type" value="Genomic_DNA"/>
</dbReference>
<evidence type="ECO:0000256" key="2">
    <source>
        <dbReference type="ARBA" id="ARBA00022598"/>
    </source>
</evidence>
<feature type="domain" description="ATP-grasp" evidence="6">
    <location>
        <begin position="458"/>
        <end position="666"/>
    </location>
</feature>
<dbReference type="PANTHER" id="PTHR23132:SF23">
    <property type="entry name" value="D-ALANINE--D-ALANINE LIGASE B"/>
    <property type="match status" value="1"/>
</dbReference>
<feature type="region of interest" description="Disordered" evidence="5">
    <location>
        <begin position="702"/>
        <end position="738"/>
    </location>
</feature>
<proteinExistence type="inferred from homology"/>
<feature type="compositionally biased region" description="Low complexity" evidence="5">
    <location>
        <begin position="712"/>
        <end position="726"/>
    </location>
</feature>
<feature type="domain" description="ATP-grasp" evidence="6">
    <location>
        <begin position="109"/>
        <end position="321"/>
    </location>
</feature>
<evidence type="ECO:0000259" key="6">
    <source>
        <dbReference type="PROSITE" id="PS50975"/>
    </source>
</evidence>